<dbReference type="SUPFAM" id="SSF53098">
    <property type="entry name" value="Ribonuclease H-like"/>
    <property type="match status" value="1"/>
</dbReference>
<gene>
    <name evidence="7" type="ORF">SRO942_LOCUS45192</name>
</gene>
<accession>A0A8S2XNP7</accession>
<name>A0A8S2XNP7_9BILA</name>
<dbReference type="InterPro" id="IPR052035">
    <property type="entry name" value="ZnF_BED_domain_contain"/>
</dbReference>
<protein>
    <recommendedName>
        <fullName evidence="9">Zinc finger BED domain-containing protein 4</fullName>
    </recommendedName>
</protein>
<comment type="caution">
    <text evidence="7">The sequence shown here is derived from an EMBL/GenBank/DDBJ whole genome shotgun (WGS) entry which is preliminary data.</text>
</comment>
<feature type="compositionally biased region" description="Acidic residues" evidence="6">
    <location>
        <begin position="59"/>
        <end position="72"/>
    </location>
</feature>
<organism evidence="7 8">
    <name type="scientific">Didymodactylos carnosus</name>
    <dbReference type="NCBI Taxonomy" id="1234261"/>
    <lineage>
        <taxon>Eukaryota</taxon>
        <taxon>Metazoa</taxon>
        <taxon>Spiralia</taxon>
        <taxon>Gnathifera</taxon>
        <taxon>Rotifera</taxon>
        <taxon>Eurotatoria</taxon>
        <taxon>Bdelloidea</taxon>
        <taxon>Philodinida</taxon>
        <taxon>Philodinidae</taxon>
        <taxon>Didymodactylos</taxon>
    </lineage>
</organism>
<keyword evidence="3" id="KW-0863">Zinc-finger</keyword>
<dbReference type="PANTHER" id="PTHR46481">
    <property type="entry name" value="ZINC FINGER BED DOMAIN-CONTAINING PROTEIN 4"/>
    <property type="match status" value="1"/>
</dbReference>
<feature type="non-terminal residue" evidence="7">
    <location>
        <position position="344"/>
    </location>
</feature>
<dbReference type="OrthoDB" id="1607513at2759"/>
<dbReference type="GO" id="GO:0008270">
    <property type="term" value="F:zinc ion binding"/>
    <property type="evidence" value="ECO:0007669"/>
    <property type="project" value="UniProtKB-KW"/>
</dbReference>
<feature type="compositionally biased region" description="Basic and acidic residues" evidence="6">
    <location>
        <begin position="76"/>
        <end position="91"/>
    </location>
</feature>
<dbReference type="InterPro" id="IPR012337">
    <property type="entry name" value="RNaseH-like_sf"/>
</dbReference>
<evidence type="ECO:0000313" key="7">
    <source>
        <dbReference type="EMBL" id="CAF4508511.1"/>
    </source>
</evidence>
<evidence type="ECO:0000256" key="4">
    <source>
        <dbReference type="ARBA" id="ARBA00022833"/>
    </source>
</evidence>
<evidence type="ECO:0008006" key="9">
    <source>
        <dbReference type="Google" id="ProtNLM"/>
    </source>
</evidence>
<sequence length="344" mass="39276">FERLKGRHTAINILNEFNKVIKFYELESKLVRIVTDNASNNTAAFDNIRLPGFDEYFNEDGDVHDSDDEEDNQQSNHKDELTKDKSEKNSSIDDLPDNDFSYFANISTNEHLRIPCFAHTLQLVVHDGLNNSKSSTTALAKVAAIAKFSHKSSIFTDRLENIKLSIPTANETRWNSQFYTLKAVYNIPHGELNMILNDLKKPELILSSTDKTVLMEFIQLLELFEEATMDAQGENHATISCVAPFDSQDTRRDIGKETLTDTNKEQQTSDAAYSPVCGKRKLSKLFPYLENPSKRILNIKSTVSEELENFGKEQRMDNDLILTKHQSYPHLSKLALKYFTVIKK</sequence>
<dbReference type="GO" id="GO:0005634">
    <property type="term" value="C:nucleus"/>
    <property type="evidence" value="ECO:0007669"/>
    <property type="project" value="UniProtKB-SubCell"/>
</dbReference>
<proteinExistence type="predicted"/>
<dbReference type="EMBL" id="CAJOBC010107367">
    <property type="protein sequence ID" value="CAF4508511.1"/>
    <property type="molecule type" value="Genomic_DNA"/>
</dbReference>
<feature type="non-terminal residue" evidence="7">
    <location>
        <position position="1"/>
    </location>
</feature>
<comment type="subcellular location">
    <subcellularLocation>
        <location evidence="1">Nucleus</location>
    </subcellularLocation>
</comment>
<dbReference type="AlphaFoldDB" id="A0A8S2XNP7"/>
<keyword evidence="4" id="KW-0862">Zinc</keyword>
<keyword evidence="5" id="KW-0539">Nucleus</keyword>
<evidence type="ECO:0000256" key="1">
    <source>
        <dbReference type="ARBA" id="ARBA00004123"/>
    </source>
</evidence>
<evidence type="ECO:0000256" key="3">
    <source>
        <dbReference type="ARBA" id="ARBA00022771"/>
    </source>
</evidence>
<evidence type="ECO:0000313" key="8">
    <source>
        <dbReference type="Proteomes" id="UP000681722"/>
    </source>
</evidence>
<keyword evidence="2" id="KW-0479">Metal-binding</keyword>
<dbReference type="PANTHER" id="PTHR46481:SF10">
    <property type="entry name" value="ZINC FINGER BED DOMAIN-CONTAINING PROTEIN 39"/>
    <property type="match status" value="1"/>
</dbReference>
<evidence type="ECO:0000256" key="6">
    <source>
        <dbReference type="SAM" id="MobiDB-lite"/>
    </source>
</evidence>
<feature type="region of interest" description="Disordered" evidence="6">
    <location>
        <begin position="59"/>
        <end position="93"/>
    </location>
</feature>
<dbReference type="Proteomes" id="UP000681722">
    <property type="component" value="Unassembled WGS sequence"/>
</dbReference>
<evidence type="ECO:0000256" key="2">
    <source>
        <dbReference type="ARBA" id="ARBA00022723"/>
    </source>
</evidence>
<evidence type="ECO:0000256" key="5">
    <source>
        <dbReference type="ARBA" id="ARBA00023242"/>
    </source>
</evidence>
<reference evidence="7" key="1">
    <citation type="submission" date="2021-02" db="EMBL/GenBank/DDBJ databases">
        <authorList>
            <person name="Nowell W R."/>
        </authorList>
    </citation>
    <scope>NUCLEOTIDE SEQUENCE</scope>
</reference>